<organism evidence="1 2">
    <name type="scientific">Persea americana</name>
    <name type="common">Avocado</name>
    <dbReference type="NCBI Taxonomy" id="3435"/>
    <lineage>
        <taxon>Eukaryota</taxon>
        <taxon>Viridiplantae</taxon>
        <taxon>Streptophyta</taxon>
        <taxon>Embryophyta</taxon>
        <taxon>Tracheophyta</taxon>
        <taxon>Spermatophyta</taxon>
        <taxon>Magnoliopsida</taxon>
        <taxon>Magnoliidae</taxon>
        <taxon>Laurales</taxon>
        <taxon>Lauraceae</taxon>
        <taxon>Persea</taxon>
    </lineage>
</organism>
<evidence type="ECO:0000313" key="1">
    <source>
        <dbReference type="EMBL" id="KAJ8648463.1"/>
    </source>
</evidence>
<keyword evidence="2" id="KW-1185">Reference proteome</keyword>
<evidence type="ECO:0000313" key="2">
    <source>
        <dbReference type="Proteomes" id="UP001234297"/>
    </source>
</evidence>
<dbReference type="EMBL" id="CM056809">
    <property type="protein sequence ID" value="KAJ8648463.1"/>
    <property type="molecule type" value="Genomic_DNA"/>
</dbReference>
<name>A0ACC2MSU2_PERAE</name>
<reference evidence="1 2" key="1">
    <citation type="journal article" date="2022" name="Hortic Res">
        <title>A haplotype resolved chromosomal level avocado genome allows analysis of novel avocado genes.</title>
        <authorList>
            <person name="Nath O."/>
            <person name="Fletcher S.J."/>
            <person name="Hayward A."/>
            <person name="Shaw L.M."/>
            <person name="Masouleh A.K."/>
            <person name="Furtado A."/>
            <person name="Henry R.J."/>
            <person name="Mitter N."/>
        </authorList>
    </citation>
    <scope>NUCLEOTIDE SEQUENCE [LARGE SCALE GENOMIC DNA]</scope>
    <source>
        <strain evidence="2">cv. Hass</strain>
    </source>
</reference>
<accession>A0ACC2MSU2</accession>
<dbReference type="Proteomes" id="UP001234297">
    <property type="component" value="Chromosome 1"/>
</dbReference>
<sequence length="246" mass="26737">MSLDDMIKGRSNSERGRGRGWGWGQGRGRGDTFARRRGGGIPRRGPLGVNARPSPYTIAKSFSRAKDLIWQNDLFADSMIAAGLTGTGTGTKLYVSNLDSGVSNEDIKELFSEVGELKRCAVHYDRNGRSSGSAEVVFTKRSDALAAMKRYNNVQLDGKPMKIEVIGSNLGMPVSARVNVVGRGTERGRRTVVMTPGMGRVAAGSTSFSQHLGYCWCQRARMDPPFESGEQLDRKRGPLGVILIIP</sequence>
<comment type="caution">
    <text evidence="1">The sequence shown here is derived from an EMBL/GenBank/DDBJ whole genome shotgun (WGS) entry which is preliminary data.</text>
</comment>
<proteinExistence type="predicted"/>
<protein>
    <submittedName>
        <fullName evidence="1">Uncharacterized protein</fullName>
    </submittedName>
</protein>
<gene>
    <name evidence="1" type="ORF">MRB53_001486</name>
</gene>